<organism evidence="2 3">
    <name type="scientific">Myceligenerans xiligouense</name>
    <dbReference type="NCBI Taxonomy" id="253184"/>
    <lineage>
        <taxon>Bacteria</taxon>
        <taxon>Bacillati</taxon>
        <taxon>Actinomycetota</taxon>
        <taxon>Actinomycetes</taxon>
        <taxon>Micrococcales</taxon>
        <taxon>Promicromonosporaceae</taxon>
        <taxon>Myceligenerans</taxon>
    </lineage>
</organism>
<dbReference type="OrthoDB" id="6637137at2"/>
<dbReference type="Pfam" id="PF13560">
    <property type="entry name" value="HTH_31"/>
    <property type="match status" value="1"/>
</dbReference>
<feature type="domain" description="HTH cro/C1-type" evidence="1">
    <location>
        <begin position="21"/>
        <end position="74"/>
    </location>
</feature>
<evidence type="ECO:0000313" key="2">
    <source>
        <dbReference type="EMBL" id="RPF22529.1"/>
    </source>
</evidence>
<evidence type="ECO:0000313" key="3">
    <source>
        <dbReference type="Proteomes" id="UP000280501"/>
    </source>
</evidence>
<dbReference type="SMART" id="SM00530">
    <property type="entry name" value="HTH_XRE"/>
    <property type="match status" value="1"/>
</dbReference>
<dbReference type="Gene3D" id="1.10.260.40">
    <property type="entry name" value="lambda repressor-like DNA-binding domains"/>
    <property type="match status" value="1"/>
</dbReference>
<proteinExistence type="predicted"/>
<evidence type="ECO:0000259" key="1">
    <source>
        <dbReference type="PROSITE" id="PS50943"/>
    </source>
</evidence>
<accession>A0A3N4YN92</accession>
<dbReference type="CDD" id="cd00093">
    <property type="entry name" value="HTH_XRE"/>
    <property type="match status" value="1"/>
</dbReference>
<dbReference type="InterPro" id="IPR010982">
    <property type="entry name" value="Lambda_DNA-bd_dom_sf"/>
</dbReference>
<dbReference type="EMBL" id="RKQZ01000001">
    <property type="protein sequence ID" value="RPF22529.1"/>
    <property type="molecule type" value="Genomic_DNA"/>
</dbReference>
<dbReference type="Proteomes" id="UP000280501">
    <property type="component" value="Unassembled WGS sequence"/>
</dbReference>
<dbReference type="InterPro" id="IPR001387">
    <property type="entry name" value="Cro/C1-type_HTH"/>
</dbReference>
<comment type="caution">
    <text evidence="2">The sequence shown here is derived from an EMBL/GenBank/DDBJ whole genome shotgun (WGS) entry which is preliminary data.</text>
</comment>
<keyword evidence="3" id="KW-1185">Reference proteome</keyword>
<protein>
    <submittedName>
        <fullName evidence="2">Xre family transcriptional regulator</fullName>
    </submittedName>
</protein>
<name>A0A3N4YN92_9MICO</name>
<dbReference type="AlphaFoldDB" id="A0A3N4YN92"/>
<sequence length="100" mass="10937">MAPRRPSARTELAAKRIGEYLVTWRKLHGLTAAQVAERAQISRGTLTALESGKGGVRLGTFLGVARSLGVLDRVVEALDPYESDLGRARADEVLPKRVRR</sequence>
<dbReference type="SUPFAM" id="SSF47413">
    <property type="entry name" value="lambda repressor-like DNA-binding domains"/>
    <property type="match status" value="1"/>
</dbReference>
<dbReference type="PROSITE" id="PS50943">
    <property type="entry name" value="HTH_CROC1"/>
    <property type="match status" value="1"/>
</dbReference>
<dbReference type="GO" id="GO:0003677">
    <property type="term" value="F:DNA binding"/>
    <property type="evidence" value="ECO:0007669"/>
    <property type="project" value="InterPro"/>
</dbReference>
<reference evidence="2 3" key="1">
    <citation type="submission" date="2018-11" db="EMBL/GenBank/DDBJ databases">
        <title>Sequencing the genomes of 1000 actinobacteria strains.</title>
        <authorList>
            <person name="Klenk H.-P."/>
        </authorList>
    </citation>
    <scope>NUCLEOTIDE SEQUENCE [LARGE SCALE GENOMIC DNA]</scope>
    <source>
        <strain evidence="2 3">DSM 15700</strain>
    </source>
</reference>
<gene>
    <name evidence="2" type="ORF">EDD34_3194</name>
</gene>